<evidence type="ECO:0000313" key="1">
    <source>
        <dbReference type="EMBL" id="KGJ74651.1"/>
    </source>
</evidence>
<dbReference type="Proteomes" id="UP000029864">
    <property type="component" value="Unassembled WGS sequence"/>
</dbReference>
<dbReference type="OrthoDB" id="9816539at2"/>
<accession>A0A099J8N7</accession>
<dbReference type="eggNOG" id="COG3012">
    <property type="taxonomic scope" value="Bacteria"/>
</dbReference>
<keyword evidence="3" id="KW-1185">Reference proteome</keyword>
<organism evidence="1 3">
    <name type="scientific">Cryobacterium roopkundense</name>
    <dbReference type="NCBI Taxonomy" id="1001240"/>
    <lineage>
        <taxon>Bacteria</taxon>
        <taxon>Bacillati</taxon>
        <taxon>Actinomycetota</taxon>
        <taxon>Actinomycetes</taxon>
        <taxon>Micrococcales</taxon>
        <taxon>Microbacteriaceae</taxon>
        <taxon>Cryobacterium</taxon>
    </lineage>
</organism>
<evidence type="ECO:0000313" key="2">
    <source>
        <dbReference type="EMBL" id="MBB5640017.1"/>
    </source>
</evidence>
<proteinExistence type="predicted"/>
<evidence type="ECO:0000313" key="3">
    <source>
        <dbReference type="Proteomes" id="UP000029864"/>
    </source>
</evidence>
<dbReference type="EMBL" id="JPXF01000038">
    <property type="protein sequence ID" value="KGJ74651.1"/>
    <property type="molecule type" value="Genomic_DNA"/>
</dbReference>
<dbReference type="Proteomes" id="UP000561726">
    <property type="component" value="Unassembled WGS sequence"/>
</dbReference>
<comment type="caution">
    <text evidence="1">The sequence shown here is derived from an EMBL/GenBank/DDBJ whole genome shotgun (WGS) entry which is preliminary data.</text>
</comment>
<dbReference type="STRING" id="1001240.GY21_10230"/>
<name>A0A099J8N7_9MICO</name>
<evidence type="ECO:0000313" key="4">
    <source>
        <dbReference type="Proteomes" id="UP000561726"/>
    </source>
</evidence>
<dbReference type="EMBL" id="JACHBQ010000001">
    <property type="protein sequence ID" value="MBB5640017.1"/>
    <property type="molecule type" value="Genomic_DNA"/>
</dbReference>
<reference evidence="1 3" key="1">
    <citation type="submission" date="2014-08" db="EMBL/GenBank/DDBJ databases">
        <authorList>
            <person name="Sisinthy S."/>
        </authorList>
    </citation>
    <scope>NUCLEOTIDE SEQUENCE [LARGE SCALE GENOMIC DNA]</scope>
    <source>
        <strain evidence="1 3">RuG17</strain>
    </source>
</reference>
<reference evidence="2 4" key="2">
    <citation type="submission" date="2020-08" db="EMBL/GenBank/DDBJ databases">
        <title>Sequencing the genomes of 1000 actinobacteria strains.</title>
        <authorList>
            <person name="Klenk H.-P."/>
        </authorList>
    </citation>
    <scope>NUCLEOTIDE SEQUENCE [LARGE SCALE GENOMIC DNA]</scope>
    <source>
        <strain evidence="2 4">DSM 21065</strain>
    </source>
</reference>
<dbReference type="AlphaFoldDB" id="A0A099J8N7"/>
<dbReference type="RefSeq" id="WP_052542238.1">
    <property type="nucleotide sequence ID" value="NZ_JACHBQ010000001.1"/>
</dbReference>
<protein>
    <submittedName>
        <fullName evidence="1">Uncharacterized protein</fullName>
    </submittedName>
</protein>
<sequence>MNVIQSFEPRMHPDSVPGFRRLVAQARVGDPILLNERAMTRMVGHAQWLLRRVGVDGIRLTKAGMLPPAVVVEATTELDWGWPVPVNRESHISPLREMRAHLRDVGLLRVGKGHLVLTVKGRSLAESPRELWWHLARTVHKSRTPVITDATRLLLLFIATRTLEQEEEYLQAVARGLETMGWAEQDGGPVTSTRAHRLILEKWRLLTRLGVFTPSELWYGNSWTPSVGGAAFARAALQTEVPVPRPE</sequence>
<gene>
    <name evidence="2" type="ORF">BJ997_000565</name>
    <name evidence="1" type="ORF">GY21_10230</name>
</gene>